<organism evidence="19">
    <name type="scientific">Oryza barthii</name>
    <dbReference type="NCBI Taxonomy" id="65489"/>
    <lineage>
        <taxon>Eukaryota</taxon>
        <taxon>Viridiplantae</taxon>
        <taxon>Streptophyta</taxon>
        <taxon>Embryophyta</taxon>
        <taxon>Tracheophyta</taxon>
        <taxon>Spermatophyta</taxon>
        <taxon>Magnoliopsida</taxon>
        <taxon>Liliopsida</taxon>
        <taxon>Poales</taxon>
        <taxon>Poaceae</taxon>
        <taxon>BOP clade</taxon>
        <taxon>Oryzoideae</taxon>
        <taxon>Oryzeae</taxon>
        <taxon>Oryzinae</taxon>
        <taxon>Oryza</taxon>
    </lineage>
</organism>
<comment type="catalytic activity">
    <reaction evidence="15">
        <text>L-threonyl-[protein] + ATP = O-phospho-L-threonyl-[protein] + ADP + H(+)</text>
        <dbReference type="Rhea" id="RHEA:46608"/>
        <dbReference type="Rhea" id="RHEA-COMP:11060"/>
        <dbReference type="Rhea" id="RHEA-COMP:11605"/>
        <dbReference type="ChEBI" id="CHEBI:15378"/>
        <dbReference type="ChEBI" id="CHEBI:30013"/>
        <dbReference type="ChEBI" id="CHEBI:30616"/>
        <dbReference type="ChEBI" id="CHEBI:61977"/>
        <dbReference type="ChEBI" id="CHEBI:456216"/>
        <dbReference type="EC" id="2.7.11.1"/>
    </reaction>
</comment>
<evidence type="ECO:0000313" key="20">
    <source>
        <dbReference type="Proteomes" id="UP000026960"/>
    </source>
</evidence>
<evidence type="ECO:0000256" key="17">
    <source>
        <dbReference type="SAM" id="MobiDB-lite"/>
    </source>
</evidence>
<evidence type="ECO:0000256" key="2">
    <source>
        <dbReference type="ARBA" id="ARBA00009592"/>
    </source>
</evidence>
<keyword evidence="12 18" id="KW-0472">Membrane</keyword>
<dbReference type="PROSITE" id="PS51450">
    <property type="entry name" value="LRR"/>
    <property type="match status" value="1"/>
</dbReference>
<keyword evidence="10" id="KW-0808">Transferase</keyword>
<feature type="transmembrane region" description="Helical" evidence="18">
    <location>
        <begin position="560"/>
        <end position="583"/>
    </location>
</feature>
<comment type="similarity">
    <text evidence="2">Belongs to the RLP family.</text>
</comment>
<evidence type="ECO:0000256" key="12">
    <source>
        <dbReference type="ARBA" id="ARBA00023136"/>
    </source>
</evidence>
<dbReference type="EC" id="2.7.11.1" evidence="3"/>
<dbReference type="InterPro" id="IPR032675">
    <property type="entry name" value="LRR_dom_sf"/>
</dbReference>
<reference evidence="19" key="1">
    <citation type="journal article" date="2009" name="Rice">
        <title>De Novo Next Generation Sequencing of Plant Genomes.</title>
        <authorList>
            <person name="Rounsley S."/>
            <person name="Marri P.R."/>
            <person name="Yu Y."/>
            <person name="He R."/>
            <person name="Sisneros N."/>
            <person name="Goicoechea J.L."/>
            <person name="Lee S.J."/>
            <person name="Angelova A."/>
            <person name="Kudrna D."/>
            <person name="Luo M."/>
            <person name="Affourtit J."/>
            <person name="Desany B."/>
            <person name="Knight J."/>
            <person name="Niazi F."/>
            <person name="Egholm M."/>
            <person name="Wing R.A."/>
        </authorList>
    </citation>
    <scope>NUCLEOTIDE SEQUENCE [LARGE SCALE GENOMIC DNA]</scope>
    <source>
        <strain evidence="19">cv. IRGC 105608</strain>
    </source>
</reference>
<dbReference type="FunFam" id="3.80.10.10:FF:000383">
    <property type="entry name" value="Leucine-rich repeat receptor protein kinase EMS1"/>
    <property type="match status" value="1"/>
</dbReference>
<dbReference type="SUPFAM" id="SSF52058">
    <property type="entry name" value="L domain-like"/>
    <property type="match status" value="2"/>
</dbReference>
<evidence type="ECO:0000256" key="7">
    <source>
        <dbReference type="ARBA" id="ARBA00022692"/>
    </source>
</evidence>
<dbReference type="GO" id="GO:0005886">
    <property type="term" value="C:plasma membrane"/>
    <property type="evidence" value="ECO:0007669"/>
    <property type="project" value="UniProtKB-SubCell"/>
</dbReference>
<dbReference type="eggNOG" id="KOG0619">
    <property type="taxonomic scope" value="Eukaryota"/>
</dbReference>
<keyword evidence="14" id="KW-0325">Glycoprotein</keyword>
<dbReference type="InterPro" id="IPR003591">
    <property type="entry name" value="Leu-rich_rpt_typical-subtyp"/>
</dbReference>
<evidence type="ECO:0000256" key="14">
    <source>
        <dbReference type="ARBA" id="ARBA00023180"/>
    </source>
</evidence>
<dbReference type="Pfam" id="PF13855">
    <property type="entry name" value="LRR_8"/>
    <property type="match status" value="1"/>
</dbReference>
<accession>A0A0D3F7B2</accession>
<feature type="region of interest" description="Disordered" evidence="17">
    <location>
        <begin position="50"/>
        <end position="102"/>
    </location>
</feature>
<evidence type="ECO:0000256" key="1">
    <source>
        <dbReference type="ARBA" id="ARBA00004251"/>
    </source>
</evidence>
<keyword evidence="5" id="KW-0723">Serine/threonine-protein kinase</keyword>
<keyword evidence="13" id="KW-0675">Receptor</keyword>
<evidence type="ECO:0000256" key="8">
    <source>
        <dbReference type="ARBA" id="ARBA00022729"/>
    </source>
</evidence>
<keyword evidence="10" id="KW-0418">Kinase</keyword>
<name>A0A0D3F7B2_9ORYZ</name>
<dbReference type="PRINTS" id="PR00019">
    <property type="entry name" value="LEURICHRPT"/>
</dbReference>
<dbReference type="Gene3D" id="3.80.10.10">
    <property type="entry name" value="Ribonuclease Inhibitor"/>
    <property type="match status" value="1"/>
</dbReference>
<dbReference type="SMART" id="SM00369">
    <property type="entry name" value="LRR_TYP"/>
    <property type="match status" value="6"/>
</dbReference>
<evidence type="ECO:0000256" key="18">
    <source>
        <dbReference type="SAM" id="Phobius"/>
    </source>
</evidence>
<dbReference type="InterPro" id="IPR025875">
    <property type="entry name" value="Leu-rich_rpt_4"/>
</dbReference>
<feature type="compositionally biased region" description="Basic and acidic residues" evidence="17">
    <location>
        <begin position="75"/>
        <end position="93"/>
    </location>
</feature>
<dbReference type="STRING" id="65489.A0A0D3F7B2"/>
<sequence length="599" mass="63647">MLTAKQHEDDVVAVVVALGDDSDEIRPPRALLGLLRRRLARHRRRHARHRILPDLAAGGPDPPTTAPDLAPLTGDGKEGERDGDGCRRWERRLSSSSSRPPLPCSLPRSLLDLDLSRNALSGAVPTCFPASLPALRALNLSANALRFPLSPRLSFPASLAALDLSRNALTGAVPPRVVADPDASGLLLLDLSHNRFSGEIPVGITAIRSLQGLFLADNQLSGEIPTGIGNLTYLQALDLSRNRLSGVVPAGLAGCFQLLYLRLGGNHLSGALRPELDALDSLKVLDLSNNRISGEIPLPLAGCRSLEVVNLSGNKITGELSGAVAKWQSLRFLSLAGNQLSGQLPDWMFSFPTLQWIDLSGNRFVGFIPDGGFNVSAVLNGGGSGQGSPSEAVLPPQLFVSVSTDMAGRQLELGYDLQAATGIDLSRNELRGEIPDGLVAMKGLEYLNLSCNYLDGQIPSGIGGMGKLRTLDFSHNELSGVVPPEIAAMTELEVLNLSYNSLSGPLPTTDGLQKFPGALAGNPGICSGEGCSAHSRMPEGKMAGSNRHGWLGGWHGENGWVSLGAFCISTMTSFYVSLATLLCSRKARNFVFRPGRMEY</sequence>
<dbReference type="PaxDb" id="65489-OBART02G23200.1"/>
<comment type="catalytic activity">
    <reaction evidence="16">
        <text>L-seryl-[protein] + ATP = O-phospho-L-seryl-[protein] + ADP + H(+)</text>
        <dbReference type="Rhea" id="RHEA:17989"/>
        <dbReference type="Rhea" id="RHEA-COMP:9863"/>
        <dbReference type="Rhea" id="RHEA-COMP:11604"/>
        <dbReference type="ChEBI" id="CHEBI:15378"/>
        <dbReference type="ChEBI" id="CHEBI:29999"/>
        <dbReference type="ChEBI" id="CHEBI:30616"/>
        <dbReference type="ChEBI" id="CHEBI:83421"/>
        <dbReference type="ChEBI" id="CHEBI:456216"/>
        <dbReference type="EC" id="2.7.11.1"/>
    </reaction>
</comment>
<reference evidence="19" key="2">
    <citation type="submission" date="2015-03" db="UniProtKB">
        <authorList>
            <consortium name="EnsemblPlants"/>
        </authorList>
    </citation>
    <scope>IDENTIFICATION</scope>
</reference>
<dbReference type="GO" id="GO:0004674">
    <property type="term" value="F:protein serine/threonine kinase activity"/>
    <property type="evidence" value="ECO:0007669"/>
    <property type="project" value="UniProtKB-KW"/>
</dbReference>
<dbReference type="HOGENOM" id="CLU_000288_18_4_1"/>
<keyword evidence="8" id="KW-0732">Signal</keyword>
<evidence type="ECO:0000256" key="11">
    <source>
        <dbReference type="ARBA" id="ARBA00022989"/>
    </source>
</evidence>
<keyword evidence="6" id="KW-0433">Leucine-rich repeat</keyword>
<evidence type="ECO:0000256" key="13">
    <source>
        <dbReference type="ARBA" id="ARBA00023170"/>
    </source>
</evidence>
<evidence type="ECO:0000256" key="9">
    <source>
        <dbReference type="ARBA" id="ARBA00022737"/>
    </source>
</evidence>
<protein>
    <recommendedName>
        <fullName evidence="3">non-specific serine/threonine protein kinase</fullName>
        <ecNumber evidence="3">2.7.11.1</ecNumber>
    </recommendedName>
</protein>
<evidence type="ECO:0000256" key="16">
    <source>
        <dbReference type="ARBA" id="ARBA00048679"/>
    </source>
</evidence>
<evidence type="ECO:0000256" key="4">
    <source>
        <dbReference type="ARBA" id="ARBA00022475"/>
    </source>
</evidence>
<evidence type="ECO:0000256" key="15">
    <source>
        <dbReference type="ARBA" id="ARBA00047899"/>
    </source>
</evidence>
<evidence type="ECO:0000256" key="3">
    <source>
        <dbReference type="ARBA" id="ARBA00012513"/>
    </source>
</evidence>
<dbReference type="PANTHER" id="PTHR48052:SF66">
    <property type="entry name" value="OS02G0610000 PROTEIN"/>
    <property type="match status" value="1"/>
</dbReference>
<dbReference type="Pfam" id="PF00560">
    <property type="entry name" value="LRR_1"/>
    <property type="match status" value="5"/>
</dbReference>
<dbReference type="Pfam" id="PF12799">
    <property type="entry name" value="LRR_4"/>
    <property type="match status" value="1"/>
</dbReference>
<dbReference type="Proteomes" id="UP000026960">
    <property type="component" value="Chromosome 2"/>
</dbReference>
<evidence type="ECO:0000256" key="5">
    <source>
        <dbReference type="ARBA" id="ARBA00022527"/>
    </source>
</evidence>
<comment type="subcellular location">
    <subcellularLocation>
        <location evidence="1">Cell membrane</location>
        <topology evidence="1">Single-pass type I membrane protein</topology>
    </subcellularLocation>
</comment>
<evidence type="ECO:0000313" key="19">
    <source>
        <dbReference type="EnsemblPlants" id="OBART02G23200.1"/>
    </source>
</evidence>
<keyword evidence="11 18" id="KW-1133">Transmembrane helix</keyword>
<dbReference type="AlphaFoldDB" id="A0A0D3F7B2"/>
<dbReference type="InterPro" id="IPR001611">
    <property type="entry name" value="Leu-rich_rpt"/>
</dbReference>
<dbReference type="FunFam" id="3.80.10.10:FF:000095">
    <property type="entry name" value="LRR receptor-like serine/threonine-protein kinase GSO1"/>
    <property type="match status" value="1"/>
</dbReference>
<keyword evidence="4" id="KW-1003">Cell membrane</keyword>
<dbReference type="Gramene" id="OBART02G23200.1">
    <property type="protein sequence ID" value="OBART02G23200.1"/>
    <property type="gene ID" value="OBART02G23200"/>
</dbReference>
<keyword evidence="20" id="KW-1185">Reference proteome</keyword>
<evidence type="ECO:0000256" key="10">
    <source>
        <dbReference type="ARBA" id="ARBA00022777"/>
    </source>
</evidence>
<keyword evidence="9" id="KW-0677">Repeat</keyword>
<dbReference type="PANTHER" id="PTHR48052">
    <property type="entry name" value="UNNAMED PRODUCT"/>
    <property type="match status" value="1"/>
</dbReference>
<evidence type="ECO:0000256" key="6">
    <source>
        <dbReference type="ARBA" id="ARBA00022614"/>
    </source>
</evidence>
<keyword evidence="7 18" id="KW-0812">Transmembrane</keyword>
<dbReference type="EnsemblPlants" id="OBART02G23200.1">
    <property type="protein sequence ID" value="OBART02G23200.1"/>
    <property type="gene ID" value="OBART02G23200"/>
</dbReference>
<proteinExistence type="inferred from homology"/>